<name>A0A381SAY0_9ZZZZ</name>
<reference evidence="2" key="1">
    <citation type="submission" date="2018-05" db="EMBL/GenBank/DDBJ databases">
        <authorList>
            <person name="Lanie J.A."/>
            <person name="Ng W.-L."/>
            <person name="Kazmierczak K.M."/>
            <person name="Andrzejewski T.M."/>
            <person name="Davidsen T.M."/>
            <person name="Wayne K.J."/>
            <person name="Tettelin H."/>
            <person name="Glass J.I."/>
            <person name="Rusch D."/>
            <person name="Podicherti R."/>
            <person name="Tsui H.-C.T."/>
            <person name="Winkler M.E."/>
        </authorList>
    </citation>
    <scope>NUCLEOTIDE SEQUENCE</scope>
</reference>
<protein>
    <submittedName>
        <fullName evidence="2">Uncharacterized protein</fullName>
    </submittedName>
</protein>
<feature type="region of interest" description="Disordered" evidence="1">
    <location>
        <begin position="27"/>
        <end position="51"/>
    </location>
</feature>
<accession>A0A381SAY0</accession>
<evidence type="ECO:0000313" key="2">
    <source>
        <dbReference type="EMBL" id="SVA00674.1"/>
    </source>
</evidence>
<proteinExistence type="predicted"/>
<feature type="compositionally biased region" description="Basic residues" evidence="1">
    <location>
        <begin position="32"/>
        <end position="48"/>
    </location>
</feature>
<organism evidence="2">
    <name type="scientific">marine metagenome</name>
    <dbReference type="NCBI Taxonomy" id="408172"/>
    <lineage>
        <taxon>unclassified sequences</taxon>
        <taxon>metagenomes</taxon>
        <taxon>ecological metagenomes</taxon>
    </lineage>
</organism>
<evidence type="ECO:0000256" key="1">
    <source>
        <dbReference type="SAM" id="MobiDB-lite"/>
    </source>
</evidence>
<dbReference type="AlphaFoldDB" id="A0A381SAY0"/>
<gene>
    <name evidence="2" type="ORF">METZ01_LOCUS53528</name>
</gene>
<dbReference type="EMBL" id="UINC01002825">
    <property type="protein sequence ID" value="SVA00674.1"/>
    <property type="molecule type" value="Genomic_DNA"/>
</dbReference>
<sequence>MRERHHRSNRKHPRLCTCTSCQSRRIQVSAPKLKKKRKPKSQRGKSGNKKVFDSAIADAMDILGFVSEVDGDTESTK</sequence>